<dbReference type="AlphaFoldDB" id="A0A0A2JFC8"/>
<dbReference type="EMBL" id="JQFZ01000250">
    <property type="protein sequence ID" value="KGO53378.1"/>
    <property type="molecule type" value="Genomic_DNA"/>
</dbReference>
<proteinExistence type="predicted"/>
<dbReference type="HOGENOM" id="CLU_1310500_0_0_1"/>
<organism evidence="1 2">
    <name type="scientific">Penicillium expansum</name>
    <name type="common">Blue mold rot fungus</name>
    <dbReference type="NCBI Taxonomy" id="27334"/>
    <lineage>
        <taxon>Eukaryota</taxon>
        <taxon>Fungi</taxon>
        <taxon>Dikarya</taxon>
        <taxon>Ascomycota</taxon>
        <taxon>Pezizomycotina</taxon>
        <taxon>Eurotiomycetes</taxon>
        <taxon>Eurotiomycetidae</taxon>
        <taxon>Eurotiales</taxon>
        <taxon>Aspergillaceae</taxon>
        <taxon>Penicillium</taxon>
    </lineage>
</organism>
<comment type="caution">
    <text evidence="1">The sequence shown here is derived from an EMBL/GenBank/DDBJ whole genome shotgun (WGS) entry which is preliminary data.</text>
</comment>
<dbReference type="GeneID" id="27678677"/>
<gene>
    <name evidence="1" type="ORF">PEX2_059850</name>
</gene>
<dbReference type="Proteomes" id="UP000030143">
    <property type="component" value="Unassembled WGS sequence"/>
</dbReference>
<reference evidence="1 2" key="1">
    <citation type="journal article" date="2015" name="Mol. Plant Microbe Interact.">
        <title>Genome, transcriptome, and functional analyses of Penicillium expansum provide new insights into secondary metabolism and pathogenicity.</title>
        <authorList>
            <person name="Ballester A.R."/>
            <person name="Marcet-Houben M."/>
            <person name="Levin E."/>
            <person name="Sela N."/>
            <person name="Selma-Lazaro C."/>
            <person name="Carmona L."/>
            <person name="Wisniewski M."/>
            <person name="Droby S."/>
            <person name="Gonzalez-Candelas L."/>
            <person name="Gabaldon T."/>
        </authorList>
    </citation>
    <scope>NUCLEOTIDE SEQUENCE [LARGE SCALE GENOMIC DNA]</scope>
    <source>
        <strain evidence="1 2">MD-8</strain>
    </source>
</reference>
<keyword evidence="2" id="KW-1185">Reference proteome</keyword>
<evidence type="ECO:0000313" key="2">
    <source>
        <dbReference type="Proteomes" id="UP000030143"/>
    </source>
</evidence>
<dbReference type="RefSeq" id="XP_016595980.1">
    <property type="nucleotide sequence ID" value="XM_016743258.1"/>
</dbReference>
<evidence type="ECO:0000313" key="1">
    <source>
        <dbReference type="EMBL" id="KGO53378.1"/>
    </source>
</evidence>
<dbReference type="VEuPathDB" id="FungiDB:PEXP_069400"/>
<dbReference type="PhylomeDB" id="A0A0A2JFC8"/>
<dbReference type="OrthoDB" id="4342394at2759"/>
<name>A0A0A2JFC8_PENEN</name>
<accession>A0A0A2JFC8</accession>
<protein>
    <submittedName>
        <fullName evidence="1">Uncharacterized protein</fullName>
    </submittedName>
</protein>
<sequence>MSELSFESQESKTVSYCHDCPPQYDSCQPSQDVLTSVIENEHTRRILCQRLGNMATELLDLGEKKLTDETDYLMITEYFLEMDRLYTEGMQISKEMANVYKERTVRNTELYTAMLRLTVSEFDRTYASSRGVPNRQVRHELAQDHKGHADCYDRDCGHNSQRSLGTKQMEGEARDCTCDSPCSDGRFFELSQKLEKINDKLGQSLQSHDMANVSKTTHDAPTKPPRSFWKRIVKH</sequence>